<name>A0A813MUW4_9BILA</name>
<dbReference type="Proteomes" id="UP000663879">
    <property type="component" value="Unassembled WGS sequence"/>
</dbReference>
<dbReference type="PANTHER" id="PTHR21678:SF0">
    <property type="entry name" value="C3H1-TYPE DOMAIN-CONTAINING PROTEIN"/>
    <property type="match status" value="1"/>
</dbReference>
<feature type="region of interest" description="Disordered" evidence="1">
    <location>
        <begin position="1"/>
        <end position="30"/>
    </location>
</feature>
<dbReference type="InterPro" id="IPR012677">
    <property type="entry name" value="Nucleotide-bd_a/b_plait_sf"/>
</dbReference>
<evidence type="ECO:0000313" key="3">
    <source>
        <dbReference type="Proteomes" id="UP000663879"/>
    </source>
</evidence>
<proteinExistence type="predicted"/>
<evidence type="ECO:0008006" key="4">
    <source>
        <dbReference type="Google" id="ProtNLM"/>
    </source>
</evidence>
<feature type="compositionally biased region" description="Basic and acidic residues" evidence="1">
    <location>
        <begin position="50"/>
        <end position="59"/>
    </location>
</feature>
<dbReference type="Gene3D" id="3.30.70.330">
    <property type="match status" value="1"/>
</dbReference>
<evidence type="ECO:0000313" key="2">
    <source>
        <dbReference type="EMBL" id="CAF0722765.1"/>
    </source>
</evidence>
<dbReference type="EMBL" id="CAJNOC010000174">
    <property type="protein sequence ID" value="CAF0722765.1"/>
    <property type="molecule type" value="Genomic_DNA"/>
</dbReference>
<keyword evidence="3" id="KW-1185">Reference proteome</keyword>
<dbReference type="AlphaFoldDB" id="A0A813MUW4"/>
<dbReference type="PANTHER" id="PTHR21678">
    <property type="entry name" value="GROWTH INHIBITION AND DIFFERENTIATION RELATED PROTEIN 88"/>
    <property type="match status" value="1"/>
</dbReference>
<gene>
    <name evidence="2" type="ORF">OXX778_LOCUS2283</name>
</gene>
<reference evidence="2" key="1">
    <citation type="submission" date="2021-02" db="EMBL/GenBank/DDBJ databases">
        <authorList>
            <person name="Nowell W R."/>
        </authorList>
    </citation>
    <scope>NUCLEOTIDE SEQUENCE</scope>
    <source>
        <strain evidence="2">Ploen Becks lab</strain>
    </source>
</reference>
<feature type="compositionally biased region" description="Polar residues" evidence="1">
    <location>
        <begin position="16"/>
        <end position="26"/>
    </location>
</feature>
<organism evidence="2 3">
    <name type="scientific">Brachionus calyciflorus</name>
    <dbReference type="NCBI Taxonomy" id="104777"/>
    <lineage>
        <taxon>Eukaryota</taxon>
        <taxon>Metazoa</taxon>
        <taxon>Spiralia</taxon>
        <taxon>Gnathifera</taxon>
        <taxon>Rotifera</taxon>
        <taxon>Eurotatoria</taxon>
        <taxon>Monogononta</taxon>
        <taxon>Pseudotrocha</taxon>
        <taxon>Ploima</taxon>
        <taxon>Brachionidae</taxon>
        <taxon>Brachionus</taxon>
    </lineage>
</organism>
<sequence length="251" mass="28813">MTGNDGNGANDKDVTIQKNPDTNGNESEWDSLYDDSGKCLNAQFEKLNLKKEEEYESKDTKKKVVPKEKKNENNEEIKSEEKKIDYLKIEAKTEDEENWDSSVYAHILEIYDFPISFKNENIMNSLKDEKGNQNLSLKWVDDTHCLGIFSNAAEAEKALKLENPMLKLRPISQASLESKRMAKRKIEYLKPYKPRPQTSSFVASRLIGQSLGLSSMLSKDKLKSERDKIKQAKEKIVKEKDLKDSVWNGNV</sequence>
<evidence type="ECO:0000256" key="1">
    <source>
        <dbReference type="SAM" id="MobiDB-lite"/>
    </source>
</evidence>
<comment type="caution">
    <text evidence="2">The sequence shown here is derived from an EMBL/GenBank/DDBJ whole genome shotgun (WGS) entry which is preliminary data.</text>
</comment>
<feature type="compositionally biased region" description="Basic and acidic residues" evidence="1">
    <location>
        <begin position="65"/>
        <end position="77"/>
    </location>
</feature>
<feature type="region of interest" description="Disordered" evidence="1">
    <location>
        <begin position="50"/>
        <end position="77"/>
    </location>
</feature>
<dbReference type="OrthoDB" id="5418203at2759"/>
<dbReference type="InterPro" id="IPR039884">
    <property type="entry name" value="R3HC1/R3HCL"/>
</dbReference>
<accession>A0A813MUW4</accession>
<protein>
    <recommendedName>
        <fullName evidence="4">Coiled-coil domain-containing protein R3HCC1L</fullName>
    </recommendedName>
</protein>